<dbReference type="Pfam" id="PF19127">
    <property type="entry name" value="Choline_bind_3"/>
    <property type="match status" value="1"/>
</dbReference>
<dbReference type="EMBL" id="LROU01000044">
    <property type="protein sequence ID" value="KYF37634.1"/>
    <property type="molecule type" value="Genomic_DNA"/>
</dbReference>
<reference evidence="2 3" key="1">
    <citation type="submission" date="2016-01" db="EMBL/GenBank/DDBJ databases">
        <title>Highly variable Streptococcus oralis 1 are common among viridans streptococci isolated from primates.</title>
        <authorList>
            <person name="Denapaite D."/>
            <person name="Rieger M."/>
            <person name="Koendgen S."/>
            <person name="Brueckner R."/>
            <person name="Ochigava I."/>
            <person name="Kappeler P."/>
            <person name="Maetz-Rensing K."/>
            <person name="Leendertz F."/>
        </authorList>
    </citation>
    <scope>NUCLEOTIDE SEQUENCE [LARGE SCALE GENOMIC DNA]</scope>
    <source>
        <strain evidence="2 3">M3-1</strain>
    </source>
</reference>
<dbReference type="Gene3D" id="2.20.120.10">
    <property type="entry name" value="Multimodular pneumococcal cell wall endolysin, domain 3"/>
    <property type="match status" value="1"/>
</dbReference>
<evidence type="ECO:0000313" key="3">
    <source>
        <dbReference type="Proteomes" id="UP000075442"/>
    </source>
</evidence>
<dbReference type="SUPFAM" id="SSF69360">
    <property type="entry name" value="Cell wall binding repeat"/>
    <property type="match status" value="1"/>
</dbReference>
<proteinExistence type="predicted"/>
<organism evidence="2 3">
    <name type="scientific">Streptococcus mitis</name>
    <dbReference type="NCBI Taxonomy" id="28037"/>
    <lineage>
        <taxon>Bacteria</taxon>
        <taxon>Bacillati</taxon>
        <taxon>Bacillota</taxon>
        <taxon>Bacilli</taxon>
        <taxon>Lactobacillales</taxon>
        <taxon>Streptococcaceae</taxon>
        <taxon>Streptococcus</taxon>
        <taxon>Streptococcus mitis group</taxon>
    </lineage>
</organism>
<dbReference type="GO" id="GO:0008745">
    <property type="term" value="F:N-acetylmuramoyl-L-alanine amidase activity"/>
    <property type="evidence" value="ECO:0007669"/>
    <property type="project" value="UniProtKB-EC"/>
</dbReference>
<comment type="caution">
    <text evidence="2">The sequence shown here is derived from an EMBL/GenBank/DDBJ whole genome shotgun (WGS) entry which is preliminary data.</text>
</comment>
<accession>A0A150NVZ0</accession>
<name>A0A150NVZ0_STRMT</name>
<evidence type="ECO:0000313" key="2">
    <source>
        <dbReference type="EMBL" id="KYF37634.1"/>
    </source>
</evidence>
<dbReference type="AlphaFoldDB" id="A0A150NVZ0"/>
<dbReference type="Proteomes" id="UP000075442">
    <property type="component" value="Unassembled WGS sequence"/>
</dbReference>
<dbReference type="InterPro" id="IPR018337">
    <property type="entry name" value="Cell_wall/Cho-bd_repeat"/>
</dbReference>
<dbReference type="EC" id="3.5.1.28" evidence="2"/>
<sequence length="45" mass="5120">MFVIDREKISNVWYYFKQDGVMASNVLVNDYLLNSSGAMAQKCLG</sequence>
<protein>
    <submittedName>
        <fullName evidence="2">N-acetylmuramoyl-L-alanine amidase</fullName>
        <ecNumber evidence="2">3.5.1.28</ecNumber>
    </submittedName>
</protein>
<keyword evidence="1" id="KW-0677">Repeat</keyword>
<evidence type="ECO:0000256" key="1">
    <source>
        <dbReference type="ARBA" id="ARBA00022737"/>
    </source>
</evidence>
<gene>
    <name evidence="2" type="ORF">SMIM3I_01355</name>
</gene>
<keyword evidence="2" id="KW-0378">Hydrolase</keyword>
<dbReference type="PATRIC" id="fig|28037.235.peg.769"/>